<dbReference type="Proteomes" id="UP000006552">
    <property type="component" value="Chromosome"/>
</dbReference>
<feature type="region of interest" description="Disordered" evidence="2">
    <location>
        <begin position="47"/>
        <end position="67"/>
    </location>
</feature>
<gene>
    <name evidence="3" type="ORF">ebA6049</name>
</gene>
<evidence type="ECO:0000256" key="2">
    <source>
        <dbReference type="SAM" id="MobiDB-lite"/>
    </source>
</evidence>
<dbReference type="AlphaFoldDB" id="Q5NZD5"/>
<evidence type="ECO:0000313" key="3">
    <source>
        <dbReference type="EMBL" id="CAI09579.1"/>
    </source>
</evidence>
<feature type="compositionally biased region" description="Basic and acidic residues" evidence="2">
    <location>
        <begin position="54"/>
        <end position="67"/>
    </location>
</feature>
<name>Q5NZD5_AROAE</name>
<dbReference type="PANTHER" id="PTHR36508:SF1">
    <property type="entry name" value="PROTEIN SLYX"/>
    <property type="match status" value="1"/>
</dbReference>
<dbReference type="Pfam" id="PF04102">
    <property type="entry name" value="SlyX"/>
    <property type="match status" value="1"/>
</dbReference>
<reference evidence="3 4" key="1">
    <citation type="journal article" date="2005" name="Arch. Microbiol.">
        <title>The genome sequence of an anaerobic aromatic-degrading denitrifying bacterium, strain EbN1.</title>
        <authorList>
            <person name="Rabus R."/>
            <person name="Kube M."/>
            <person name="Heider J."/>
            <person name="Beck A."/>
            <person name="Heitmann K."/>
            <person name="Widdel F."/>
            <person name="Reinhardt R."/>
        </authorList>
    </citation>
    <scope>NUCLEOTIDE SEQUENCE [LARGE SCALE GENOMIC DNA]</scope>
    <source>
        <strain evidence="3 4">EbN1</strain>
    </source>
</reference>
<dbReference type="KEGG" id="eba:ebA6049"/>
<proteinExistence type="predicted"/>
<feature type="coiled-coil region" evidence="1">
    <location>
        <begin position="5"/>
        <end position="46"/>
    </location>
</feature>
<organism evidence="3 4">
    <name type="scientific">Aromatoleum aromaticum (strain DSM 19018 / LMG 30748 / EbN1)</name>
    <name type="common">Azoarcus sp. (strain EbN1)</name>
    <dbReference type="NCBI Taxonomy" id="76114"/>
    <lineage>
        <taxon>Bacteria</taxon>
        <taxon>Pseudomonadati</taxon>
        <taxon>Pseudomonadota</taxon>
        <taxon>Betaproteobacteria</taxon>
        <taxon>Rhodocyclales</taxon>
        <taxon>Rhodocyclaceae</taxon>
        <taxon>Aromatoleum</taxon>
    </lineage>
</organism>
<protein>
    <recommendedName>
        <fullName evidence="5">SlyX protein</fullName>
    </recommendedName>
</protein>
<evidence type="ECO:0000313" key="4">
    <source>
        <dbReference type="Proteomes" id="UP000006552"/>
    </source>
</evidence>
<dbReference type="PANTHER" id="PTHR36508">
    <property type="entry name" value="PROTEIN SLYX"/>
    <property type="match status" value="1"/>
</dbReference>
<keyword evidence="1" id="KW-0175">Coiled coil</keyword>
<dbReference type="eggNOG" id="COG2900">
    <property type="taxonomic scope" value="Bacteria"/>
</dbReference>
<dbReference type="HOGENOM" id="CLU_180796_3_1_4"/>
<evidence type="ECO:0000256" key="1">
    <source>
        <dbReference type="SAM" id="Coils"/>
    </source>
</evidence>
<dbReference type="Gene3D" id="1.20.5.300">
    <property type="match status" value="1"/>
</dbReference>
<accession>Q5NZD5</accession>
<keyword evidence="4" id="KW-1185">Reference proteome</keyword>
<dbReference type="EMBL" id="CR555306">
    <property type="protein sequence ID" value="CAI09579.1"/>
    <property type="molecule type" value="Genomic_DNA"/>
</dbReference>
<dbReference type="STRING" id="76114.ebA6049"/>
<dbReference type="InterPro" id="IPR007236">
    <property type="entry name" value="SlyX"/>
</dbReference>
<sequence length="67" mass="7826">MDERLTKIETKIALSEDLLEELNLAVYRQQQQLDRLQQQVLELARQLAGGSPADRPRDLRDEIPPHY</sequence>
<evidence type="ECO:0008006" key="5">
    <source>
        <dbReference type="Google" id="ProtNLM"/>
    </source>
</evidence>